<dbReference type="GO" id="GO:0046872">
    <property type="term" value="F:metal ion binding"/>
    <property type="evidence" value="ECO:0007669"/>
    <property type="project" value="UniProtKB-UniRule"/>
</dbReference>
<dbReference type="PANTHER" id="PTHR13932">
    <property type="entry name" value="COPROPORPHYRINIGEN III OXIDASE"/>
    <property type="match status" value="1"/>
</dbReference>
<dbReference type="GO" id="GO:0004109">
    <property type="term" value="F:coproporphyrinogen oxidase activity"/>
    <property type="evidence" value="ECO:0007669"/>
    <property type="project" value="InterPro"/>
</dbReference>
<dbReference type="InterPro" id="IPR058240">
    <property type="entry name" value="rSAM_sf"/>
</dbReference>
<dbReference type="PROSITE" id="PS51918">
    <property type="entry name" value="RADICAL_SAM"/>
    <property type="match status" value="1"/>
</dbReference>
<dbReference type="GO" id="GO:0051539">
    <property type="term" value="F:4 iron, 4 sulfur cluster binding"/>
    <property type="evidence" value="ECO:0007669"/>
    <property type="project" value="UniProtKB-UniRule"/>
</dbReference>
<evidence type="ECO:0000259" key="11">
    <source>
        <dbReference type="PROSITE" id="PS51918"/>
    </source>
</evidence>
<dbReference type="InterPro" id="IPR006638">
    <property type="entry name" value="Elp3/MiaA/NifB-like_rSAM"/>
</dbReference>
<reference evidence="12 13" key="1">
    <citation type="submission" date="2019-03" db="EMBL/GenBank/DDBJ databases">
        <title>Genomic Encyclopedia of Archaeal and Bacterial Type Strains, Phase II (KMG-II): from individual species to whole genera.</title>
        <authorList>
            <person name="Goeker M."/>
        </authorList>
    </citation>
    <scope>NUCLEOTIDE SEQUENCE [LARGE SCALE GENOMIC DNA]</scope>
    <source>
        <strain evidence="12 13">RL-C</strain>
    </source>
</reference>
<dbReference type="SFLD" id="SFLDF00562">
    <property type="entry name" value="HemN-like__clustered_with_heat"/>
    <property type="match status" value="1"/>
</dbReference>
<dbReference type="Proteomes" id="UP000294830">
    <property type="component" value="Unassembled WGS sequence"/>
</dbReference>
<keyword evidence="5 10" id="KW-0949">S-adenosyl-L-methionine</keyword>
<dbReference type="Pfam" id="PF06969">
    <property type="entry name" value="HemN_C"/>
    <property type="match status" value="1"/>
</dbReference>
<keyword evidence="9 10" id="KW-0143">Chaperone</keyword>
<dbReference type="InterPro" id="IPR010723">
    <property type="entry name" value="HemN_C"/>
</dbReference>
<protein>
    <recommendedName>
        <fullName evidence="3 10">Heme chaperone HemW</fullName>
    </recommendedName>
</protein>
<dbReference type="EMBL" id="SLWB01000002">
    <property type="protein sequence ID" value="TCN72111.1"/>
    <property type="molecule type" value="Genomic_DNA"/>
</dbReference>
<accession>A0A4R2ET39</accession>
<dbReference type="SFLD" id="SFLDG01065">
    <property type="entry name" value="anaerobic_coproporphyrinogen-I"/>
    <property type="match status" value="1"/>
</dbReference>
<keyword evidence="10" id="KW-0004">4Fe-4S</keyword>
<evidence type="ECO:0000313" key="13">
    <source>
        <dbReference type="Proteomes" id="UP000294830"/>
    </source>
</evidence>
<evidence type="ECO:0000256" key="2">
    <source>
        <dbReference type="ARBA" id="ARBA00006100"/>
    </source>
</evidence>
<dbReference type="InterPro" id="IPR034505">
    <property type="entry name" value="Coproporphyrinogen-III_oxidase"/>
</dbReference>
<sequence>MVAGFYIHIPFCKKLCSYCDFYFSVSLANKDEMLTALVKEIAERKDYLGGETIRTLYFGGGTPTVYSPNELKQLVDAVKECYPCQIEELTVEANPDDLTPEYLNELRAIGVNRLSIGIQSFVERDLVLMNRRHDARMALDVVPMAQAAGFDNISIDLIYGIPGQSEEEWVANLDMALSLNVQHISSYHLSIEPKTVFGNQMKRGLFHPIDDEASERLYHHLEERLTRGGFEHYEVSNFAKPGFYSKHNTSYWTYAKYIGVGPSAHSFDGVSRQWNVANNTKYLKAVASSLPYCEKEQMSIEEQYNELILTSLRTVWGLNKKVLADRFGEKLNGYFYKAIEPYTKCGKLIDDGTTIRIPTEHFLVSDGIMSDLFYVEA</sequence>
<keyword evidence="8 10" id="KW-0411">Iron-sulfur</keyword>
<keyword evidence="6 10" id="KW-0479">Metal-binding</keyword>
<evidence type="ECO:0000256" key="8">
    <source>
        <dbReference type="ARBA" id="ARBA00023014"/>
    </source>
</evidence>
<comment type="cofactor">
    <cofactor evidence="1">
        <name>[4Fe-4S] cluster</name>
        <dbReference type="ChEBI" id="CHEBI:49883"/>
    </cofactor>
</comment>
<dbReference type="Pfam" id="PF04055">
    <property type="entry name" value="Radical_SAM"/>
    <property type="match status" value="1"/>
</dbReference>
<comment type="function">
    <text evidence="10">Probably acts as a heme chaperone, transferring heme to an unknown acceptor. Binds one molecule of heme per monomer, possibly covalently. Binds 1 [4Fe-4S] cluster. The cluster is coordinated with 3 cysteines and an exchangeable S-adenosyl-L-methionine.</text>
</comment>
<dbReference type="CDD" id="cd01335">
    <property type="entry name" value="Radical_SAM"/>
    <property type="match status" value="1"/>
</dbReference>
<dbReference type="SFLD" id="SFLDS00029">
    <property type="entry name" value="Radical_SAM"/>
    <property type="match status" value="1"/>
</dbReference>
<proteinExistence type="inferred from homology"/>
<dbReference type="InterPro" id="IPR004559">
    <property type="entry name" value="HemW-like"/>
</dbReference>
<gene>
    <name evidence="12" type="ORF">CLV25_10274</name>
</gene>
<dbReference type="AlphaFoldDB" id="A0A4R2ET39"/>
<evidence type="ECO:0000256" key="5">
    <source>
        <dbReference type="ARBA" id="ARBA00022691"/>
    </source>
</evidence>
<comment type="caution">
    <text evidence="12">The sequence shown here is derived from an EMBL/GenBank/DDBJ whole genome shotgun (WGS) entry which is preliminary data.</text>
</comment>
<dbReference type="SFLD" id="SFLDG01082">
    <property type="entry name" value="B12-binding_domain_containing"/>
    <property type="match status" value="1"/>
</dbReference>
<evidence type="ECO:0000256" key="3">
    <source>
        <dbReference type="ARBA" id="ARBA00017228"/>
    </source>
</evidence>
<dbReference type="SMART" id="SM00729">
    <property type="entry name" value="Elp3"/>
    <property type="match status" value="1"/>
</dbReference>
<keyword evidence="13" id="KW-1185">Reference proteome</keyword>
<comment type="similarity">
    <text evidence="2">Belongs to the anaerobic coproporphyrinogen-III oxidase family. HemW subfamily.</text>
</comment>
<evidence type="ECO:0000313" key="12">
    <source>
        <dbReference type="EMBL" id="TCN72111.1"/>
    </source>
</evidence>
<comment type="subcellular location">
    <subcellularLocation>
        <location evidence="10">Cytoplasm</location>
    </subcellularLocation>
</comment>
<dbReference type="SFLD" id="SFLDF00288">
    <property type="entry name" value="HemN-like__clustered_with_nucl"/>
    <property type="match status" value="1"/>
</dbReference>
<dbReference type="InterPro" id="IPR013785">
    <property type="entry name" value="Aldolase_TIM"/>
</dbReference>
<evidence type="ECO:0000256" key="10">
    <source>
        <dbReference type="RuleBase" id="RU364116"/>
    </source>
</evidence>
<keyword evidence="10" id="KW-0963">Cytoplasm</keyword>
<feature type="domain" description="Radical SAM core" evidence="11">
    <location>
        <begin position="1"/>
        <end position="231"/>
    </location>
</feature>
<name>A0A4R2ET39_9BACT</name>
<evidence type="ECO:0000256" key="7">
    <source>
        <dbReference type="ARBA" id="ARBA00023004"/>
    </source>
</evidence>
<evidence type="ECO:0000256" key="1">
    <source>
        <dbReference type="ARBA" id="ARBA00001966"/>
    </source>
</evidence>
<evidence type="ECO:0000256" key="6">
    <source>
        <dbReference type="ARBA" id="ARBA00022723"/>
    </source>
</evidence>
<keyword evidence="7 10" id="KW-0408">Iron</keyword>
<dbReference type="InterPro" id="IPR007197">
    <property type="entry name" value="rSAM"/>
</dbReference>
<evidence type="ECO:0000256" key="9">
    <source>
        <dbReference type="ARBA" id="ARBA00023186"/>
    </source>
</evidence>
<organism evidence="12 13">
    <name type="scientific">Acetobacteroides hydrogenigenes</name>
    <dbReference type="NCBI Taxonomy" id="979970"/>
    <lineage>
        <taxon>Bacteria</taxon>
        <taxon>Pseudomonadati</taxon>
        <taxon>Bacteroidota</taxon>
        <taxon>Bacteroidia</taxon>
        <taxon>Bacteroidales</taxon>
        <taxon>Rikenellaceae</taxon>
        <taxon>Acetobacteroides</taxon>
    </lineage>
</organism>
<dbReference type="SUPFAM" id="SSF102114">
    <property type="entry name" value="Radical SAM enzymes"/>
    <property type="match status" value="1"/>
</dbReference>
<keyword evidence="4 10" id="KW-0349">Heme</keyword>
<dbReference type="GO" id="GO:0006779">
    <property type="term" value="P:porphyrin-containing compound biosynthetic process"/>
    <property type="evidence" value="ECO:0007669"/>
    <property type="project" value="InterPro"/>
</dbReference>
<dbReference type="GO" id="GO:0005737">
    <property type="term" value="C:cytoplasm"/>
    <property type="evidence" value="ECO:0007669"/>
    <property type="project" value="UniProtKB-SubCell"/>
</dbReference>
<dbReference type="Gene3D" id="3.20.20.70">
    <property type="entry name" value="Aldolase class I"/>
    <property type="match status" value="1"/>
</dbReference>
<dbReference type="NCBIfam" id="TIGR00539">
    <property type="entry name" value="hemN_rel"/>
    <property type="match status" value="1"/>
</dbReference>
<dbReference type="PANTHER" id="PTHR13932:SF5">
    <property type="entry name" value="RADICAL S-ADENOSYL METHIONINE DOMAIN-CONTAINING PROTEIN 1, MITOCHONDRIAL"/>
    <property type="match status" value="1"/>
</dbReference>
<evidence type="ECO:0000256" key="4">
    <source>
        <dbReference type="ARBA" id="ARBA00022617"/>
    </source>
</evidence>